<feature type="domain" description="Dynein heavy chain region D6 P-loop" evidence="17">
    <location>
        <begin position="2791"/>
        <end position="2910"/>
    </location>
</feature>
<dbReference type="FunFam" id="1.10.8.720:FF:000001">
    <property type="entry name" value="dynein heavy chain 7, axonemal"/>
    <property type="match status" value="1"/>
</dbReference>
<comment type="similarity">
    <text evidence="2">Belongs to the dynein heavy chain family.</text>
</comment>
<dbReference type="GO" id="GO:0003341">
    <property type="term" value="P:cilium movement"/>
    <property type="evidence" value="ECO:0007669"/>
    <property type="project" value="UniProtKB-ARBA"/>
</dbReference>
<dbReference type="SUPFAM" id="SSF52540">
    <property type="entry name" value="P-loop containing nucleoside triphosphate hydrolases"/>
    <property type="match status" value="4"/>
</dbReference>
<dbReference type="Pfam" id="PF03028">
    <property type="entry name" value="Dynein_heavy"/>
    <property type="match status" value="1"/>
</dbReference>
<dbReference type="Pfam" id="PF12775">
    <property type="entry name" value="AAA_7"/>
    <property type="match status" value="1"/>
</dbReference>
<dbReference type="FunFam" id="3.40.50.300:FF:000049">
    <property type="entry name" value="Dynein, axonemal, heavy chain 5"/>
    <property type="match status" value="1"/>
</dbReference>
<dbReference type="FunFam" id="1.20.920.20:FF:000006">
    <property type="entry name" value="Dynein, axonemal, heavy chain 6"/>
    <property type="match status" value="1"/>
</dbReference>
<feature type="domain" description="Dynein heavy chain coiled coil stalk" evidence="20">
    <location>
        <begin position="1949"/>
        <end position="2289"/>
    </location>
</feature>
<dbReference type="FunFam" id="3.40.50.300:FF:000044">
    <property type="entry name" value="Dynein heavy chain 5, axonemal"/>
    <property type="match status" value="1"/>
</dbReference>
<dbReference type="InterPro" id="IPR004273">
    <property type="entry name" value="Dynein_heavy_D6_P-loop"/>
</dbReference>
<dbReference type="GO" id="GO:0045505">
    <property type="term" value="F:dynein intermediate chain binding"/>
    <property type="evidence" value="ECO:0007669"/>
    <property type="project" value="InterPro"/>
</dbReference>
<evidence type="ECO:0000259" key="24">
    <source>
        <dbReference type="Pfam" id="PF17857"/>
    </source>
</evidence>
<evidence type="ECO:0000256" key="4">
    <source>
        <dbReference type="ARBA" id="ARBA00022701"/>
    </source>
</evidence>
<evidence type="ECO:0000259" key="22">
    <source>
        <dbReference type="Pfam" id="PF12781"/>
    </source>
</evidence>
<keyword evidence="9" id="KW-0282">Flagellum</keyword>
<keyword evidence="8" id="KW-0067">ATP-binding</keyword>
<dbReference type="FunFam" id="1.20.140.100:FF:000001">
    <property type="entry name" value="dynein heavy chain 17, axonemal"/>
    <property type="match status" value="1"/>
</dbReference>
<dbReference type="Gene3D" id="1.10.8.710">
    <property type="match status" value="1"/>
</dbReference>
<dbReference type="Gene3D" id="1.20.58.1120">
    <property type="match status" value="1"/>
</dbReference>
<dbReference type="FunFam" id="1.20.58.1120:FF:000001">
    <property type="entry name" value="dynein heavy chain 2, axonemal"/>
    <property type="match status" value="1"/>
</dbReference>
<dbReference type="InterPro" id="IPR035706">
    <property type="entry name" value="AAA_9"/>
</dbReference>
<dbReference type="FunFam" id="1.20.920.30:FF:000002">
    <property type="entry name" value="Dynein axonemal heavy chain 3"/>
    <property type="match status" value="1"/>
</dbReference>
<evidence type="ECO:0000259" key="20">
    <source>
        <dbReference type="Pfam" id="PF12777"/>
    </source>
</evidence>
<evidence type="ECO:0000256" key="2">
    <source>
        <dbReference type="ARBA" id="ARBA00008887"/>
    </source>
</evidence>
<dbReference type="Pfam" id="PF12780">
    <property type="entry name" value="AAA_8"/>
    <property type="match status" value="1"/>
</dbReference>
<dbReference type="Proteomes" id="UP001190700">
    <property type="component" value="Unassembled WGS sequence"/>
</dbReference>
<dbReference type="InterPro" id="IPR013602">
    <property type="entry name" value="Dynein_heavy_linker"/>
</dbReference>
<evidence type="ECO:0000259" key="17">
    <source>
        <dbReference type="Pfam" id="PF03028"/>
    </source>
</evidence>
<dbReference type="GO" id="GO:0051959">
    <property type="term" value="F:dynein light intermediate chain binding"/>
    <property type="evidence" value="ECO:0007669"/>
    <property type="project" value="InterPro"/>
</dbReference>
<dbReference type="FunFam" id="1.20.1270.280:FF:000001">
    <property type="entry name" value="dynein heavy chain 7, axonemal"/>
    <property type="match status" value="1"/>
</dbReference>
<evidence type="ECO:0008006" key="29">
    <source>
        <dbReference type="Google" id="ProtNLM"/>
    </source>
</evidence>
<dbReference type="InterPro" id="IPR041228">
    <property type="entry name" value="Dynein_C"/>
</dbReference>
<evidence type="ECO:0000259" key="19">
    <source>
        <dbReference type="Pfam" id="PF12774"/>
    </source>
</evidence>
<dbReference type="FunFam" id="3.40.50.300:FF:002141">
    <property type="entry name" value="Dynein heavy chain"/>
    <property type="match status" value="1"/>
</dbReference>
<feature type="domain" description="Dynein heavy chain 3 AAA+ lid" evidence="24">
    <location>
        <begin position="1510"/>
        <end position="1599"/>
    </location>
</feature>
<comment type="caution">
    <text evidence="27">The sequence shown here is derived from an EMBL/GenBank/DDBJ whole genome shotgun (WGS) entry which is preliminary data.</text>
</comment>
<dbReference type="GO" id="GO:0060271">
    <property type="term" value="P:cilium assembly"/>
    <property type="evidence" value="ECO:0007669"/>
    <property type="project" value="UniProtKB-ARBA"/>
</dbReference>
<keyword evidence="11 16" id="KW-0175">Coiled coil</keyword>
<keyword evidence="14" id="KW-0206">Cytoskeleton</keyword>
<dbReference type="InterPro" id="IPR024317">
    <property type="entry name" value="Dynein_heavy_chain_D4_dom"/>
</dbReference>
<dbReference type="Pfam" id="PF12781">
    <property type="entry name" value="AAA_9"/>
    <property type="match status" value="1"/>
</dbReference>
<keyword evidence="7" id="KW-0970">Cilium biogenesis/degradation</keyword>
<dbReference type="Gene3D" id="1.20.920.20">
    <property type="match status" value="1"/>
</dbReference>
<keyword evidence="6" id="KW-0547">Nucleotide-binding</keyword>
<keyword evidence="15" id="KW-0966">Cell projection</keyword>
<dbReference type="Gene3D" id="1.10.287.2620">
    <property type="match status" value="1"/>
</dbReference>
<dbReference type="Gene3D" id="3.40.50.300">
    <property type="entry name" value="P-loop containing nucleotide triphosphate hydrolases"/>
    <property type="match status" value="5"/>
</dbReference>
<accession>A0AAE0H0R4</accession>
<feature type="coiled-coil region" evidence="16">
    <location>
        <begin position="2169"/>
        <end position="2238"/>
    </location>
</feature>
<dbReference type="GO" id="GO:0030286">
    <property type="term" value="C:dynein complex"/>
    <property type="evidence" value="ECO:0007669"/>
    <property type="project" value="UniProtKB-KW"/>
</dbReference>
<evidence type="ECO:0000256" key="7">
    <source>
        <dbReference type="ARBA" id="ARBA00022794"/>
    </source>
</evidence>
<dbReference type="Pfam" id="PF08393">
    <property type="entry name" value="DHC_N2"/>
    <property type="match status" value="1"/>
</dbReference>
<dbReference type="InterPro" id="IPR024743">
    <property type="entry name" value="Dynein_HC_stalk"/>
</dbReference>
<feature type="domain" description="Dynein heavy chain hydrolytic ATP-binding dynein motor region" evidence="19">
    <location>
        <begin position="647"/>
        <end position="973"/>
    </location>
</feature>
<dbReference type="InterPro" id="IPR043157">
    <property type="entry name" value="Dynein_AAA1S"/>
</dbReference>
<dbReference type="Gene3D" id="1.10.472.130">
    <property type="match status" value="1"/>
</dbReference>
<feature type="domain" description="Dynein heavy chain AAA 5 extension" evidence="23">
    <location>
        <begin position="1149"/>
        <end position="1292"/>
    </location>
</feature>
<evidence type="ECO:0000256" key="5">
    <source>
        <dbReference type="ARBA" id="ARBA00022737"/>
    </source>
</evidence>
<dbReference type="EMBL" id="LGRX02000756">
    <property type="protein sequence ID" value="KAK3287738.1"/>
    <property type="molecule type" value="Genomic_DNA"/>
</dbReference>
<keyword evidence="28" id="KW-1185">Reference proteome</keyword>
<dbReference type="GO" id="GO:0008569">
    <property type="term" value="F:minus-end-directed microtubule motor activity"/>
    <property type="evidence" value="ECO:0007669"/>
    <property type="project" value="InterPro"/>
</dbReference>
<dbReference type="Gene3D" id="1.10.8.1220">
    <property type="match status" value="1"/>
</dbReference>
<dbReference type="FunFam" id="1.10.8.710:FF:000004">
    <property type="entry name" value="Dynein axonemal heavy chain 6"/>
    <property type="match status" value="1"/>
</dbReference>
<keyword evidence="5" id="KW-0677">Repeat</keyword>
<evidence type="ECO:0000256" key="12">
    <source>
        <dbReference type="ARBA" id="ARBA00023069"/>
    </source>
</evidence>
<gene>
    <name evidence="27" type="ORF">CYMTET_4767</name>
</gene>
<evidence type="ECO:0000256" key="13">
    <source>
        <dbReference type="ARBA" id="ARBA00023175"/>
    </source>
</evidence>
<keyword evidence="10" id="KW-0243">Dynein</keyword>
<name>A0AAE0H0R4_9CHLO</name>
<evidence type="ECO:0000259" key="23">
    <source>
        <dbReference type="Pfam" id="PF17852"/>
    </source>
</evidence>
<dbReference type="InterPro" id="IPR026983">
    <property type="entry name" value="DHC"/>
</dbReference>
<dbReference type="InterPro" id="IPR041589">
    <property type="entry name" value="DNAH3_AAA_lid_1"/>
</dbReference>
<evidence type="ECO:0000256" key="6">
    <source>
        <dbReference type="ARBA" id="ARBA00022741"/>
    </source>
</evidence>
<dbReference type="Pfam" id="PF17852">
    <property type="entry name" value="Dynein_AAA_lid"/>
    <property type="match status" value="1"/>
</dbReference>
<evidence type="ECO:0000259" key="25">
    <source>
        <dbReference type="Pfam" id="PF18198"/>
    </source>
</evidence>
<evidence type="ECO:0000313" key="28">
    <source>
        <dbReference type="Proteomes" id="UP001190700"/>
    </source>
</evidence>
<evidence type="ECO:0000256" key="15">
    <source>
        <dbReference type="ARBA" id="ARBA00023273"/>
    </source>
</evidence>
<evidence type="ECO:0000313" key="27">
    <source>
        <dbReference type="EMBL" id="KAK3287738.1"/>
    </source>
</evidence>
<dbReference type="Gene3D" id="1.10.8.720">
    <property type="entry name" value="Region D6 of dynein motor"/>
    <property type="match status" value="1"/>
</dbReference>
<evidence type="ECO:0000256" key="16">
    <source>
        <dbReference type="SAM" id="Coils"/>
    </source>
</evidence>
<dbReference type="FunFam" id="3.20.180.20:FF:000003">
    <property type="entry name" value="Dynein heavy chain 12, axonemal"/>
    <property type="match status" value="1"/>
</dbReference>
<keyword evidence="4" id="KW-0493">Microtubule</keyword>
<protein>
    <recommendedName>
        <fullName evidence="29">Dynein heavy chain</fullName>
    </recommendedName>
</protein>
<dbReference type="Gene3D" id="1.20.140.100">
    <property type="entry name" value="Dynein heavy chain, N-terminal domain 2"/>
    <property type="match status" value="1"/>
</dbReference>
<feature type="domain" description="Dynein heavy chain linker" evidence="18">
    <location>
        <begin position="87"/>
        <end position="496"/>
    </location>
</feature>
<evidence type="ECO:0000256" key="11">
    <source>
        <dbReference type="ARBA" id="ARBA00023054"/>
    </source>
</evidence>
<dbReference type="PANTHER" id="PTHR45703">
    <property type="entry name" value="DYNEIN HEAVY CHAIN"/>
    <property type="match status" value="1"/>
</dbReference>
<dbReference type="Pfam" id="PF17857">
    <property type="entry name" value="AAA_lid_1"/>
    <property type="match status" value="1"/>
</dbReference>
<feature type="domain" description="Dynein heavy chain AAA module D4" evidence="21">
    <location>
        <begin position="1675"/>
        <end position="1935"/>
    </location>
</feature>
<dbReference type="Gene3D" id="1.20.920.30">
    <property type="match status" value="1"/>
</dbReference>
<feature type="domain" description="Dynein heavy chain ATP-binding dynein motor region" evidence="22">
    <location>
        <begin position="2322"/>
        <end position="2544"/>
    </location>
</feature>
<dbReference type="InterPro" id="IPR042219">
    <property type="entry name" value="AAA_lid_11_sf"/>
</dbReference>
<dbReference type="InterPro" id="IPR041658">
    <property type="entry name" value="AAA_lid_11"/>
</dbReference>
<dbReference type="Pfam" id="PF18198">
    <property type="entry name" value="AAA_lid_11"/>
    <property type="match status" value="1"/>
</dbReference>
<dbReference type="Gene3D" id="6.10.140.1060">
    <property type="match status" value="1"/>
</dbReference>
<feature type="domain" description="Dynein heavy chain C-terminal" evidence="26">
    <location>
        <begin position="3121"/>
        <end position="3277"/>
    </location>
</feature>
<evidence type="ECO:0000256" key="8">
    <source>
        <dbReference type="ARBA" id="ARBA00022840"/>
    </source>
</evidence>
<organism evidence="27 28">
    <name type="scientific">Cymbomonas tetramitiformis</name>
    <dbReference type="NCBI Taxonomy" id="36881"/>
    <lineage>
        <taxon>Eukaryota</taxon>
        <taxon>Viridiplantae</taxon>
        <taxon>Chlorophyta</taxon>
        <taxon>Pyramimonadophyceae</taxon>
        <taxon>Pyramimonadales</taxon>
        <taxon>Pyramimonadaceae</taxon>
        <taxon>Cymbomonas</taxon>
    </lineage>
</organism>
<dbReference type="GO" id="GO:0005929">
    <property type="term" value="C:cilium"/>
    <property type="evidence" value="ECO:0007669"/>
    <property type="project" value="UniProtKB-ARBA"/>
</dbReference>
<dbReference type="Pfam" id="PF12777">
    <property type="entry name" value="MT"/>
    <property type="match status" value="1"/>
</dbReference>
<dbReference type="InterPro" id="IPR041466">
    <property type="entry name" value="Dynein_AAA5_ext"/>
</dbReference>
<evidence type="ECO:0000256" key="3">
    <source>
        <dbReference type="ARBA" id="ARBA00022490"/>
    </source>
</evidence>
<dbReference type="FunFam" id="1.10.8.1220:FF:000001">
    <property type="entry name" value="Dynein axonemal heavy chain 5"/>
    <property type="match status" value="1"/>
</dbReference>
<keyword evidence="3" id="KW-0963">Cytoplasm</keyword>
<feature type="coiled-coil region" evidence="16">
    <location>
        <begin position="1992"/>
        <end position="2025"/>
    </location>
</feature>
<evidence type="ECO:0000256" key="1">
    <source>
        <dbReference type="ARBA" id="ARBA00004611"/>
    </source>
</evidence>
<dbReference type="InterPro" id="IPR042222">
    <property type="entry name" value="Dynein_2_N"/>
</dbReference>
<dbReference type="FunFam" id="3.40.50.300:FF:000153">
    <property type="entry name" value="Dynein axonemal heavy chain 1"/>
    <property type="match status" value="1"/>
</dbReference>
<dbReference type="GO" id="GO:0005524">
    <property type="term" value="F:ATP binding"/>
    <property type="evidence" value="ECO:0007669"/>
    <property type="project" value="UniProtKB-KW"/>
</dbReference>
<evidence type="ECO:0000259" key="18">
    <source>
        <dbReference type="Pfam" id="PF08393"/>
    </source>
</evidence>
<dbReference type="InterPro" id="IPR027417">
    <property type="entry name" value="P-loop_NTPase"/>
</dbReference>
<reference evidence="27 28" key="1">
    <citation type="journal article" date="2015" name="Genome Biol. Evol.">
        <title>Comparative Genomics of a Bacterivorous Green Alga Reveals Evolutionary Causalities and Consequences of Phago-Mixotrophic Mode of Nutrition.</title>
        <authorList>
            <person name="Burns J.A."/>
            <person name="Paasch A."/>
            <person name="Narechania A."/>
            <person name="Kim E."/>
        </authorList>
    </citation>
    <scope>NUCLEOTIDE SEQUENCE [LARGE SCALE GENOMIC DNA]</scope>
    <source>
        <strain evidence="27 28">PLY_AMNH</strain>
    </source>
</reference>
<comment type="subcellular location">
    <subcellularLocation>
        <location evidence="1">Cytoplasm</location>
        <location evidence="1">Cytoskeleton</location>
        <location evidence="1">Flagellum axoneme</location>
    </subcellularLocation>
</comment>
<feature type="domain" description="Dynein heavy chain AAA lid" evidence="25">
    <location>
        <begin position="2945"/>
        <end position="3104"/>
    </location>
</feature>
<evidence type="ECO:0000259" key="21">
    <source>
        <dbReference type="Pfam" id="PF12780"/>
    </source>
</evidence>
<keyword evidence="13" id="KW-0505">Motor protein</keyword>
<dbReference type="GO" id="GO:0005874">
    <property type="term" value="C:microtubule"/>
    <property type="evidence" value="ECO:0007669"/>
    <property type="project" value="UniProtKB-KW"/>
</dbReference>
<proteinExistence type="inferred from homology"/>
<dbReference type="InterPro" id="IPR035699">
    <property type="entry name" value="AAA_6"/>
</dbReference>
<dbReference type="Pfam" id="PF12774">
    <property type="entry name" value="AAA_6"/>
    <property type="match status" value="1"/>
</dbReference>
<dbReference type="Gene3D" id="1.20.1270.280">
    <property type="match status" value="1"/>
</dbReference>
<dbReference type="InterPro" id="IPR042228">
    <property type="entry name" value="Dynein_linker_3"/>
</dbReference>
<evidence type="ECO:0000256" key="10">
    <source>
        <dbReference type="ARBA" id="ARBA00023017"/>
    </source>
</evidence>
<evidence type="ECO:0000256" key="9">
    <source>
        <dbReference type="ARBA" id="ARBA00022846"/>
    </source>
</evidence>
<evidence type="ECO:0000259" key="26">
    <source>
        <dbReference type="Pfam" id="PF18199"/>
    </source>
</evidence>
<dbReference type="Pfam" id="PF18199">
    <property type="entry name" value="Dynein_C"/>
    <property type="match status" value="1"/>
</dbReference>
<dbReference type="PANTHER" id="PTHR45703:SF1">
    <property type="entry name" value="DYNEINS HEAVY CHAIN"/>
    <property type="match status" value="1"/>
</dbReference>
<evidence type="ECO:0000256" key="14">
    <source>
        <dbReference type="ARBA" id="ARBA00023212"/>
    </source>
</evidence>
<keyword evidence="12" id="KW-0969">Cilium</keyword>
<sequence length="3690" mass="413067">MYLTAVHERYVVKKTYRQGDKVTLLQQCVALDGNPEHEALTNVALIQSWLEMLQKRINHLQEEMKAVNFLERLFTWPVTKYPEVRMICTNFEPFLLLWKAAVEVGGVEAEVARALVLLDPEALESSAEAAAKLLLKVARRFSEQPSCVRPRQATESMQQRVETLKSQLPLISALCNNGMRTRHWAALHKESGIQADISEDPELNLRALLNAGLAKHQDRLLELSDMAGKEFALERTMERMEQDWRGRSFVLQPWRETGASVLRLAPTEEAQVLVDDHIVKARAMQQTPAAVVFQKKLKSWEQKLVEMQDTMENWLRAQTRWLYLQPIFASDDIKKQMKAEGASFQVVDATWRDLMERTSHECLITRAASHTALTELREANQRLDEIEHGLHNYLESKRQAFPRFFFLSNDELLEILSETKDPTRVQPFITKCFEGIHRLEFQGAVNPMISGMLSAEKERVPLIQPVDPFAAQGHVEVWLVQLEEAMQKSMHSSVAKSLTARLDLGESTRNDWMLAWPGQVVLAVTQIMWTRAVTAAIARARHKEAALFEQVVECDRELEQLVEMVRKPLTTLQRATAGVLVVIDVHGRDVVQQLAEADVRSREDFDWIAQMRYYWEEEDRPEGTPGVISGRIAETIQVCMIHARLYYGYEYLGNSSRLVITPLTDRVYRTLCGALQLNLGGAPEGPAGTGKTETTKDLGKALAMACIVFNCSDGLDYLAMAKFFKGLAASGAWACFDEFNRIDLEVLSVIAQQIMTIQRAIAARASKLVFEGTTLDLRHSCSVFITMNPGYAGRSELPDNLKALFRPVAMMVPDYAMISEIILYSCGYLEGRKAAAKLVATYRLCSEQLSSQGHYDYGMRAVMAVLRSAGQLKQRFAHLDEFVLMYRAITDVNLPKFLSPDVPLFEAIMQDLFAGVTLPPSDNDHLVTSLEEACQEHKLQPVPAFIAKSLQVYEMVLVRHGLMMVGQSFGAKTSAYQVLADALTSLVQQGVDTPEGSPPVLAAQYFILNPKSVTMGQLYGQFDPVTHEWTDGVLAITFRKCARDISGERRWVVFDGPVDAVWIENMNTVLDDNKKLCLNSGEIIQMSSTMTMMFEVQDLAEASPATVSRCGMVYMEPSTLGWEPLLASWAATLPEALVERPGAQERVMALFHWLTPLVLRCVMRECTQAVRMLEVNLARALMRLFHAVLLDYDVHVPGRLEGLGEKRSEVLLDSLFLFSIVWSIGGALDGPSRIKFDDMLRKLTSGPPPAEYKPYVKGPPQKLMQIFPNNRDTLVYAYLLDGQSVKWTTWSESLSKAKIPQEISFTNIFVPTAETACYAYLLEQLVAQEVPVLFMGPTGTAKSKSIKSHLLALPTAKYQFVVSNFSAQTSVNRTQEIVDGALVKVRTGVYGPPIGKRLILFIDDLNMPTPEKYGAQPPIELLRQAVDHAEWYEHGQGMPRRRVRHLVWVAAMAPPGGGRVIPPPMHRYLRHYNFISVLPFSESTLRTIFSAITEWWLETATFGGRHKTGLVEASLEVYQAAVAHLLPTPTKSHYTFNLRDLSKVFQGLSGAGAVTETPELIRLWVHEMLRVLYDRLVDEADRSWLLELLTAKTERHFKERLSKMLDADAPQRQTKEQAARSVREAVPRLMFADFVPPEGAPAGDQDYAEVTDIARALAVVGAALEDYNATSKQPMALIVFQYVLQHVGRICRVLRQPGGHALLVGVGGSGRQSLTRLSTFISGYVLVEISASASYGVTEWREDLKIVLKKAGMDNKPTVFLTTDTAMRTESFVEDLSNLLNTGEVPNLFDSGDRYTVVENIMKRAKKAGVNVKSEEDIFAFFNLTCAQNLHVVMCVSPVGKAFIDRLRRFPSLVNCTTIDWFTEWPAEGLLSVSQRFMTNLTVEEESLKKPVPSACVSLHQSAVAMADTFWASERRHFYVTPTSYLCMLELYLELLATRQVEMREGARRYEGGLEKLLATEGAVAGMQEELQRLQPQLLVAREDADKMVANVEAQEAEADKVRKVVQAEEQVANTKAAAAEAIKADCEADLELAMPALKSAIKALDSVKKNDIDEMRGFKSPPKVVKVVMEAVCIMLGQKAARVRNDEGRMVPDYWEASKKLLGQFGFLQSLQTFDKDHIPDATIKKIQAYLDMHDFDPKVVKSASSACHGLCLWVRAMDKYSETAKIVAPKQEKLAEAEAEYQEVRQALLAKQNQLKEVEDELQNLGFERDKMQAKKDEVERQVKVCEEKLQRAKSLISGLGGEKTRWRKVADGLATRLKELIGDMLMSAAFVAYAGPITQTYRQMQVSNWVQVLKGLGVPCNPQFSLLDALGDPLKFQVWNQQCSLPKSVQAMENSLLATTGKRYPLFVDPEEQGVKWVRGMEAHLQSQLQVARHGEASLTRVLENALQFGQPVLIEGVGQELDTLLEPILLRQTYKEGPSLCIKLGDTSVPYNDGFRLYLATRLRNPHYLPEVCVKVTLIAMMMTHDALADQLLGMVVLHEQPQLEAQKEALMEEATQNRRRLNEIEDKILEVLSSSQGNLLEDGNAVQVLSDSKSLADEIFGKQMKAVETEREIDQARQMYSPVAELAATLFFTMTDLGAVDPMYQWSVHWFLQLFTYSMDNANDSGEQEARIEALNAFFSNLLFDSVCRSLLAKDKLLLAVLIAVRTKTAAPPGHLRFLLTGGLAVKEQPLPNPAPGWLLNTGWVELCRLSKLGDVFARLDAGITSAPDAWAHLAAHPEPWVADIPEPYNTDLGQFERLLLLRCMRPDSIPGAFRSYVLETLGEEFMAPPASGDMLLSCLEESDLATPLLCVLSPGSDPTSDLFKLAEDRQIELSAVSLGQGQGPVAVKTIQTAQANGQWVLLQNCHLAVKWLPTLDRLCDTLSEEVSDPLFAGTRTKPKFRLWLTSYPTADFPVAILQRSIKMINEPPQGLRSNLYRSYTSHPITEHEFFEENAGGSVFQRLLFVLCFFHAVVQERRQFGPLGWNVPYEFNESDLRISMRQLHMFVHQAGLEARQEKRELLRVPFPALEYCTGECNYGGRVTDKHDRRTLLSLLRRFYTDSAQNANFALWQPEEGTAPHPASQSPHFVGSRTYDQYLDFIERLPMTCHPSIVGLHANADISSNMAEAGYMYVRLLAMGAGGTGGTGGSGVGGNETSLPEIASDILDQVQAQDFDTERAALKYPMSYENSLNNFLVQEMTRYNKLLRVIRTSLCDIQKAVRGEVLMSEAFEELGTALVRGALPSMWAAVSYPSLKGLGAYVADLSRRCEMIATWMAKGPPISFWLPGFFFTQVQSFACSASLFPWAGWDVRVVLPAGMSLLFPWAGWDAAWCSLLACSLGGWDASVVLPAGMSLLFPWTGWDASVMLPAACPCCFPGPGGMRRGTPCWHVLAVSLGRVGCERVSLGRVECERGTPCCMSSLFPWAGWDAAWYSLLHVLAVSLGRVGCERGFGGFRAGMEKHARWRGRYAEKVCAVRVEATRRRVIGGCDVLEEHEKSNDQAVVLNKRPVVRDFLAEDVAGEEAVDRGMVVSSAVLYGAKMFLRSGYDFIGRAGRMRRFYDTVPKVLSRDLMWLAKILEEYNGQAVVLNRRPVGRDFFAVDAAGEEAVDGGMGGFFGGRWFAVKWEEVRQWRVQPFSPFRDVASSHINYLELFVIFWALKKWGHLLRGRKIVIWSDNEVARLMTRNLGESNFHSSVEGDFVADHKT</sequence>
<dbReference type="Gene3D" id="3.20.180.20">
    <property type="entry name" value="Dynein heavy chain, N-terminal domain 2"/>
    <property type="match status" value="1"/>
</dbReference>
<dbReference type="FunFam" id="3.40.50.300:FF:001328">
    <property type="entry name" value="Dynein heavy chain 6, axonemal"/>
    <property type="match status" value="1"/>
</dbReference>